<evidence type="ECO:0000256" key="6">
    <source>
        <dbReference type="SAM" id="Phobius"/>
    </source>
</evidence>
<evidence type="ECO:0000256" key="3">
    <source>
        <dbReference type="ARBA" id="ARBA00022989"/>
    </source>
</evidence>
<dbReference type="GeneID" id="92008517"/>
<feature type="transmembrane region" description="Helical" evidence="6">
    <location>
        <begin position="38"/>
        <end position="60"/>
    </location>
</feature>
<organism evidence="8 9">
    <name type="scientific">Diplodia seriata</name>
    <dbReference type="NCBI Taxonomy" id="420778"/>
    <lineage>
        <taxon>Eukaryota</taxon>
        <taxon>Fungi</taxon>
        <taxon>Dikarya</taxon>
        <taxon>Ascomycota</taxon>
        <taxon>Pezizomycotina</taxon>
        <taxon>Dothideomycetes</taxon>
        <taxon>Dothideomycetes incertae sedis</taxon>
        <taxon>Botryosphaeriales</taxon>
        <taxon>Botryosphaeriaceae</taxon>
        <taxon>Diplodia</taxon>
    </lineage>
</organism>
<keyword evidence="3 6" id="KW-1133">Transmembrane helix</keyword>
<dbReference type="PANTHER" id="PTHR33048">
    <property type="entry name" value="PTH11-LIKE INTEGRAL MEMBRANE PROTEIN (AFU_ORTHOLOGUE AFUA_5G11245)"/>
    <property type="match status" value="1"/>
</dbReference>
<dbReference type="InterPro" id="IPR049326">
    <property type="entry name" value="Rhodopsin_dom_fungi"/>
</dbReference>
<comment type="caution">
    <text evidence="8">The sequence shown here is derived from an EMBL/GenBank/DDBJ whole genome shotgun (WGS) entry which is preliminary data.</text>
</comment>
<dbReference type="RefSeq" id="XP_066633771.1">
    <property type="nucleotide sequence ID" value="XM_066775890.1"/>
</dbReference>
<keyword evidence="2 6" id="KW-0812">Transmembrane</keyword>
<comment type="subcellular location">
    <subcellularLocation>
        <location evidence="1">Membrane</location>
        <topology evidence="1">Multi-pass membrane protein</topology>
    </subcellularLocation>
</comment>
<feature type="transmembrane region" description="Helical" evidence="6">
    <location>
        <begin position="6"/>
        <end position="26"/>
    </location>
</feature>
<keyword evidence="9" id="KW-1185">Reference proteome</keyword>
<dbReference type="Pfam" id="PF20684">
    <property type="entry name" value="Fung_rhodopsin"/>
    <property type="match status" value="1"/>
</dbReference>
<evidence type="ECO:0000259" key="7">
    <source>
        <dbReference type="Pfam" id="PF20684"/>
    </source>
</evidence>
<keyword evidence="4 6" id="KW-0472">Membrane</keyword>
<feature type="transmembrane region" description="Helical" evidence="6">
    <location>
        <begin position="124"/>
        <end position="140"/>
    </location>
</feature>
<sequence>MQLILTISILYLVSTGLTKVSILYFYRRIGEVRPWFKRTILVSIAFIIGYTLAFTLAMPLECTPTAAYWFKASPAWRMTHEYHCINEGAKMISAGVISAVQDFVACVLPMALFWDLRISRQAKFALGFVFSLGLMYVLSLRRRPTPIHHPPLSLTYVFFSSADVTLTQQQRQQQHLHLRRHPHPLHLPRLLPDVRRDVGGAAGAGADDHGVVPGHHVRVHAGAEERAAALLPRRHRPVHVRQQQVAEPALEESVLQQLSAVDPGLL</sequence>
<comment type="similarity">
    <text evidence="5">Belongs to the SAT4 family.</text>
</comment>
<proteinExistence type="inferred from homology"/>
<evidence type="ECO:0000256" key="5">
    <source>
        <dbReference type="ARBA" id="ARBA00038359"/>
    </source>
</evidence>
<evidence type="ECO:0000313" key="8">
    <source>
        <dbReference type="EMBL" id="KAL0260742.1"/>
    </source>
</evidence>
<dbReference type="EMBL" id="JAJVCZ030000004">
    <property type="protein sequence ID" value="KAL0260742.1"/>
    <property type="molecule type" value="Genomic_DNA"/>
</dbReference>
<evidence type="ECO:0000313" key="9">
    <source>
        <dbReference type="Proteomes" id="UP001430584"/>
    </source>
</evidence>
<evidence type="ECO:0000256" key="4">
    <source>
        <dbReference type="ARBA" id="ARBA00023136"/>
    </source>
</evidence>
<dbReference type="PANTHER" id="PTHR33048:SF129">
    <property type="entry name" value="INTEGRAL MEMBRANE PROTEIN-RELATED"/>
    <property type="match status" value="1"/>
</dbReference>
<feature type="domain" description="Rhodopsin" evidence="7">
    <location>
        <begin position="7"/>
        <end position="137"/>
    </location>
</feature>
<name>A0ABR3CJC6_9PEZI</name>
<accession>A0ABR3CJC6</accession>
<reference evidence="8 9" key="1">
    <citation type="submission" date="2024-02" db="EMBL/GenBank/DDBJ databases">
        <title>De novo assembly and annotation of 12 fungi associated with fruit tree decline syndrome in Ontario, Canada.</title>
        <authorList>
            <person name="Sulman M."/>
            <person name="Ellouze W."/>
            <person name="Ilyukhin E."/>
        </authorList>
    </citation>
    <scope>NUCLEOTIDE SEQUENCE [LARGE SCALE GENOMIC DNA]</scope>
    <source>
        <strain evidence="8 9">FDS-637</strain>
    </source>
</reference>
<evidence type="ECO:0000256" key="2">
    <source>
        <dbReference type="ARBA" id="ARBA00022692"/>
    </source>
</evidence>
<dbReference type="Proteomes" id="UP001430584">
    <property type="component" value="Unassembled WGS sequence"/>
</dbReference>
<gene>
    <name evidence="8" type="ORF">SLS55_004432</name>
</gene>
<protein>
    <recommendedName>
        <fullName evidence="7">Rhodopsin domain-containing protein</fullName>
    </recommendedName>
</protein>
<evidence type="ECO:0000256" key="1">
    <source>
        <dbReference type="ARBA" id="ARBA00004141"/>
    </source>
</evidence>
<dbReference type="InterPro" id="IPR052337">
    <property type="entry name" value="SAT4-like"/>
</dbReference>